<dbReference type="InterPro" id="IPR003018">
    <property type="entry name" value="GAF"/>
</dbReference>
<dbReference type="Gene3D" id="3.30.450.40">
    <property type="match status" value="1"/>
</dbReference>
<name>A0A7G8QAR9_9GAMM</name>
<feature type="domain" description="GAF" evidence="1">
    <location>
        <begin position="3"/>
        <end position="146"/>
    </location>
</feature>
<dbReference type="AlphaFoldDB" id="A0A7G8QAR9"/>
<sequence>MPAVAIILEEVSRATGMRFATVARVSDTRWTACAVYDTIDFGLRAGQDLALETTICNEIRKHGQTVVFNHASTHPLFACHPTPALYGFESYISVPIYLADGRFFGTLCAVDPQPRELDPATIQVLEDYARAIGVELDQASRHAVHGPAR</sequence>
<dbReference type="Proteomes" id="UP000515873">
    <property type="component" value="Chromosome"/>
</dbReference>
<proteinExistence type="predicted"/>
<protein>
    <submittedName>
        <fullName evidence="2">GAF domain-containing protein</fullName>
    </submittedName>
</protein>
<dbReference type="PANTHER" id="PTHR43102:SF2">
    <property type="entry name" value="GAF DOMAIN-CONTAINING PROTEIN"/>
    <property type="match status" value="1"/>
</dbReference>
<dbReference type="PANTHER" id="PTHR43102">
    <property type="entry name" value="SLR1143 PROTEIN"/>
    <property type="match status" value="1"/>
</dbReference>
<evidence type="ECO:0000313" key="3">
    <source>
        <dbReference type="Proteomes" id="UP000515873"/>
    </source>
</evidence>
<dbReference type="SMART" id="SM00065">
    <property type="entry name" value="GAF"/>
    <property type="match status" value="1"/>
</dbReference>
<gene>
    <name evidence="2" type="ORF">H8F01_16610</name>
</gene>
<dbReference type="Pfam" id="PF01590">
    <property type="entry name" value="GAF"/>
    <property type="match status" value="1"/>
</dbReference>
<dbReference type="EMBL" id="CP060412">
    <property type="protein sequence ID" value="QNK03877.1"/>
    <property type="molecule type" value="Genomic_DNA"/>
</dbReference>
<dbReference type="InterPro" id="IPR029016">
    <property type="entry name" value="GAF-like_dom_sf"/>
</dbReference>
<evidence type="ECO:0000313" key="2">
    <source>
        <dbReference type="EMBL" id="QNK03877.1"/>
    </source>
</evidence>
<keyword evidence="3" id="KW-1185">Reference proteome</keyword>
<organism evidence="2 3">
    <name type="scientific">Dyella telluris</name>
    <dbReference type="NCBI Taxonomy" id="2763498"/>
    <lineage>
        <taxon>Bacteria</taxon>
        <taxon>Pseudomonadati</taxon>
        <taxon>Pseudomonadota</taxon>
        <taxon>Gammaproteobacteria</taxon>
        <taxon>Lysobacterales</taxon>
        <taxon>Rhodanobacteraceae</taxon>
        <taxon>Dyella</taxon>
    </lineage>
</organism>
<dbReference type="SUPFAM" id="SSF55781">
    <property type="entry name" value="GAF domain-like"/>
    <property type="match status" value="1"/>
</dbReference>
<accession>A0A7G8QAR9</accession>
<reference evidence="2 3" key="1">
    <citation type="submission" date="2020-08" db="EMBL/GenBank/DDBJ databases">
        <title>Dyella sp. G9 isolated from forest soil.</title>
        <authorList>
            <person name="Fu J."/>
            <person name="Qiu L."/>
        </authorList>
    </citation>
    <scope>NUCLEOTIDE SEQUENCE [LARGE SCALE GENOMIC DNA]</scope>
    <source>
        <strain evidence="2 3">G9</strain>
    </source>
</reference>
<evidence type="ECO:0000259" key="1">
    <source>
        <dbReference type="SMART" id="SM00065"/>
    </source>
</evidence>
<dbReference type="KEGG" id="dtl:H8F01_16610"/>